<keyword evidence="2" id="KW-0472">Membrane</keyword>
<protein>
    <submittedName>
        <fullName evidence="3">Uncharacterized protein</fullName>
    </submittedName>
</protein>
<evidence type="ECO:0000256" key="2">
    <source>
        <dbReference type="SAM" id="Phobius"/>
    </source>
</evidence>
<gene>
    <name evidence="3" type="ORF">SHEWBE_2604</name>
</gene>
<name>A0A330M9U6_9GAMM</name>
<keyword evidence="2" id="KW-1133">Transmembrane helix</keyword>
<dbReference type="AlphaFoldDB" id="A0A330M9U6"/>
<dbReference type="Proteomes" id="UP000250123">
    <property type="component" value="Chromosome SHEWBE"/>
</dbReference>
<keyword evidence="2" id="KW-0812">Transmembrane</keyword>
<sequence length="62" mass="7077">MFSITPRTPNRATLKPDKDGSYAGKNTFPLDGLKNFIHWILHDLPLQGWPAFIVYFLFAGKL</sequence>
<dbReference type="KEGG" id="sbk:SHEWBE_2604"/>
<organism evidence="3 4">
    <name type="scientific">Shewanella benthica</name>
    <dbReference type="NCBI Taxonomy" id="43661"/>
    <lineage>
        <taxon>Bacteria</taxon>
        <taxon>Pseudomonadati</taxon>
        <taxon>Pseudomonadota</taxon>
        <taxon>Gammaproteobacteria</taxon>
        <taxon>Alteromonadales</taxon>
        <taxon>Shewanellaceae</taxon>
        <taxon>Shewanella</taxon>
    </lineage>
</organism>
<proteinExistence type="predicted"/>
<evidence type="ECO:0000313" key="4">
    <source>
        <dbReference type="Proteomes" id="UP000250123"/>
    </source>
</evidence>
<feature type="region of interest" description="Disordered" evidence="1">
    <location>
        <begin position="1"/>
        <end position="23"/>
    </location>
</feature>
<accession>A0A330M9U6</accession>
<evidence type="ECO:0000313" key="3">
    <source>
        <dbReference type="EMBL" id="SQH76567.1"/>
    </source>
</evidence>
<feature type="compositionally biased region" description="Polar residues" evidence="1">
    <location>
        <begin position="1"/>
        <end position="11"/>
    </location>
</feature>
<feature type="transmembrane region" description="Helical" evidence="2">
    <location>
        <begin position="36"/>
        <end position="58"/>
    </location>
</feature>
<dbReference type="EMBL" id="LS483452">
    <property type="protein sequence ID" value="SQH76567.1"/>
    <property type="molecule type" value="Genomic_DNA"/>
</dbReference>
<reference evidence="4" key="1">
    <citation type="submission" date="2018-06" db="EMBL/GenBank/DDBJ databases">
        <authorList>
            <person name="Cea G.-C."/>
            <person name="William W."/>
        </authorList>
    </citation>
    <scope>NUCLEOTIDE SEQUENCE [LARGE SCALE GENOMIC DNA]</scope>
    <source>
        <strain evidence="4">DB21MT-2</strain>
    </source>
</reference>
<evidence type="ECO:0000256" key="1">
    <source>
        <dbReference type="SAM" id="MobiDB-lite"/>
    </source>
</evidence>